<gene>
    <name evidence="15" type="primary">pheT</name>
    <name evidence="16" type="ORF">HNR78_000565</name>
</gene>
<dbReference type="Gene3D" id="3.30.56.10">
    <property type="match status" value="2"/>
</dbReference>
<dbReference type="GO" id="GO:0016740">
    <property type="term" value="F:transferase activity"/>
    <property type="evidence" value="ECO:0007669"/>
    <property type="project" value="UniProtKB-ARBA"/>
</dbReference>
<comment type="caution">
    <text evidence="16">The sequence shown here is derived from an EMBL/GenBank/DDBJ whole genome shotgun (WGS) entry which is preliminary data.</text>
</comment>
<evidence type="ECO:0000256" key="8">
    <source>
        <dbReference type="ARBA" id="ARBA00022741"/>
    </source>
</evidence>
<dbReference type="GO" id="GO:0004826">
    <property type="term" value="F:phenylalanine-tRNA ligase activity"/>
    <property type="evidence" value="ECO:0007669"/>
    <property type="project" value="UniProtKB-UniRule"/>
</dbReference>
<feature type="binding site" evidence="15">
    <location>
        <position position="471"/>
    </location>
    <ligand>
        <name>Mg(2+)</name>
        <dbReference type="ChEBI" id="CHEBI:18420"/>
        <note>shared with alpha subunit</note>
    </ligand>
</feature>
<dbReference type="FunFam" id="3.30.56.10:FF:000002">
    <property type="entry name" value="Phenylalanine--tRNA ligase beta subunit"/>
    <property type="match status" value="1"/>
</dbReference>
<dbReference type="Proteomes" id="UP000613002">
    <property type="component" value="Unassembled WGS sequence"/>
</dbReference>
<dbReference type="GO" id="GO:0009328">
    <property type="term" value="C:phenylalanine-tRNA ligase complex"/>
    <property type="evidence" value="ECO:0007669"/>
    <property type="project" value="TreeGrafter"/>
</dbReference>
<comment type="catalytic activity">
    <reaction evidence="14 15">
        <text>tRNA(Phe) + L-phenylalanine + ATP = L-phenylalanyl-tRNA(Phe) + AMP + diphosphate + H(+)</text>
        <dbReference type="Rhea" id="RHEA:19413"/>
        <dbReference type="Rhea" id="RHEA-COMP:9668"/>
        <dbReference type="Rhea" id="RHEA-COMP:9699"/>
        <dbReference type="ChEBI" id="CHEBI:15378"/>
        <dbReference type="ChEBI" id="CHEBI:30616"/>
        <dbReference type="ChEBI" id="CHEBI:33019"/>
        <dbReference type="ChEBI" id="CHEBI:58095"/>
        <dbReference type="ChEBI" id="CHEBI:78442"/>
        <dbReference type="ChEBI" id="CHEBI:78531"/>
        <dbReference type="ChEBI" id="CHEBI:456215"/>
        <dbReference type="EC" id="6.1.1.20"/>
    </reaction>
</comment>
<dbReference type="Pfam" id="PF17759">
    <property type="entry name" value="tRNA_synthFbeta"/>
    <property type="match status" value="1"/>
</dbReference>
<keyword evidence="12 15" id="KW-0648">Protein biosynthesis</keyword>
<dbReference type="PROSITE" id="PS51447">
    <property type="entry name" value="FDX_ACB"/>
    <property type="match status" value="1"/>
</dbReference>
<evidence type="ECO:0000256" key="11">
    <source>
        <dbReference type="ARBA" id="ARBA00022884"/>
    </source>
</evidence>
<dbReference type="Pfam" id="PF01588">
    <property type="entry name" value="tRNA_bind"/>
    <property type="match status" value="1"/>
</dbReference>
<name>A0A6G9J0E0_9BACL</name>
<evidence type="ECO:0000256" key="2">
    <source>
        <dbReference type="ARBA" id="ARBA00008653"/>
    </source>
</evidence>
<reference evidence="16 17" key="1">
    <citation type="submission" date="2020-08" db="EMBL/GenBank/DDBJ databases">
        <title>Genomic Encyclopedia of Type Strains, Phase IV (KMG-IV): sequencing the most valuable type-strain genomes for metagenomic binning, comparative biology and taxonomic classification.</title>
        <authorList>
            <person name="Goeker M."/>
        </authorList>
    </citation>
    <scope>NUCLEOTIDE SEQUENCE [LARGE SCALE GENOMIC DNA]</scope>
    <source>
        <strain evidence="16 17">DSM 14590</strain>
    </source>
</reference>
<dbReference type="Gene3D" id="3.30.930.10">
    <property type="entry name" value="Bira Bifunctional Protein, Domain 2"/>
    <property type="match status" value="1"/>
</dbReference>
<dbReference type="EC" id="6.1.1.20" evidence="15"/>
<dbReference type="AlphaFoldDB" id="A0A6G9J0E0"/>
<dbReference type="EMBL" id="JACICZ010000001">
    <property type="protein sequence ID" value="MBB3867691.1"/>
    <property type="molecule type" value="Genomic_DNA"/>
</dbReference>
<dbReference type="Gene3D" id="2.40.50.140">
    <property type="entry name" value="Nucleic acid-binding proteins"/>
    <property type="match status" value="1"/>
</dbReference>
<dbReference type="InterPro" id="IPR012340">
    <property type="entry name" value="NA-bd_OB-fold"/>
</dbReference>
<sequence length="804" mass="88904">MFVSYKWLQEYVDLTGITAKELADLITKSGIEVESVEVLNKGAKGVVVGHVLEREQHPNADKLSKCLVDIGEGEPVQIICGAPNVAKGQKVAVAKVGAVLPGNLKIKRAKLRGEESNGMICSLQELGVESKLVPKEYADGIFVFPSDAPVGADALELLNLDDEVLELGLTPNRADCLSMIGVAYEVAAILGRDVKLPTIELQENNENVHDYISVRVDAPQDNPLYAGRIVKNVKIGPSPLWMQTRLIAAGIRPHNNVVDITNYILLEYGQPLHAFDYDRLGSKEIVVRRAKAGETIVTLDDTKRTLTEDHLVITNGTEPVALAGVMGGANSEVRDDTTTVFIESAYFTSPVIRKASKDHGLRSEASTRFEKGIDPARTREALDRAAALMAEYAGGEVVGGVVEVNTLKEKEVTVTITLDRINRVLGTMITKDEVAMILTNLQFAFTEDNGTFTITVPSRRRDISIEEDIIEEVARLYGYDRLPATLPVAEAKPGKLTPYQAKRRRVRRYLEDVGLFQAITYSLTSEEKATMFALETAEPIRLALPMSEERSVLRQSLLPHLLEVASYNRARQVENVAVYETGAVYLANGENELPSEKERLAGVLTGVWHAHLWQSEKKAVDFYVAKGILDGLFELLGLTNRIEYKQAKREHMHPGRTAHILLDGKTIGFVGQLHPVVQKEYDLKETYVFELALTDLLNAEVEDIRYSPIPRFPSITRDIALVVDENVVAGELQKAIIEAGGELLKEVSIFDVYQGDRLPDGKKSIAFSLRYYDPERTLTDEEVTAVHEKVIQAVEQQFGATLRG</sequence>
<keyword evidence="11" id="KW-0694">RNA-binding</keyword>
<dbReference type="InterPro" id="IPR004532">
    <property type="entry name" value="Phe-tRNA-ligase_IIc_bsu_bact"/>
</dbReference>
<comment type="subunit">
    <text evidence="3 15">Tetramer of two alpha and two beta subunits.</text>
</comment>
<dbReference type="InterPro" id="IPR005147">
    <property type="entry name" value="tRNA_synthase_B5-dom"/>
</dbReference>
<dbReference type="RefSeq" id="WP_062753154.1">
    <property type="nucleotide sequence ID" value="NZ_BDAQ01000001.1"/>
</dbReference>
<dbReference type="FunFam" id="2.40.50.140:FF:000045">
    <property type="entry name" value="Phenylalanine--tRNA ligase beta subunit"/>
    <property type="match status" value="1"/>
</dbReference>
<keyword evidence="9 15" id="KW-0067">ATP-binding</keyword>
<dbReference type="InterPro" id="IPR036690">
    <property type="entry name" value="Fdx_antiC-bd_sf"/>
</dbReference>
<dbReference type="InterPro" id="IPR005121">
    <property type="entry name" value="Fdx_antiC-bd"/>
</dbReference>
<keyword evidence="7 15" id="KW-0479">Metal-binding</keyword>
<dbReference type="InterPro" id="IPR005146">
    <property type="entry name" value="B3/B4_tRNA-bd"/>
</dbReference>
<evidence type="ECO:0000256" key="6">
    <source>
        <dbReference type="ARBA" id="ARBA00022598"/>
    </source>
</evidence>
<evidence type="ECO:0000256" key="4">
    <source>
        <dbReference type="ARBA" id="ARBA00022490"/>
    </source>
</evidence>
<keyword evidence="5" id="KW-0820">tRNA-binding</keyword>
<evidence type="ECO:0000256" key="5">
    <source>
        <dbReference type="ARBA" id="ARBA00022555"/>
    </source>
</evidence>
<evidence type="ECO:0000256" key="1">
    <source>
        <dbReference type="ARBA" id="ARBA00004496"/>
    </source>
</evidence>
<evidence type="ECO:0000256" key="9">
    <source>
        <dbReference type="ARBA" id="ARBA00022840"/>
    </source>
</evidence>
<dbReference type="SMART" id="SM00873">
    <property type="entry name" value="B3_4"/>
    <property type="match status" value="1"/>
</dbReference>
<dbReference type="Gene3D" id="3.50.40.10">
    <property type="entry name" value="Phenylalanyl-trna Synthetase, Chain B, domain 3"/>
    <property type="match status" value="1"/>
</dbReference>
<protein>
    <recommendedName>
        <fullName evidence="15">Phenylalanine--tRNA ligase beta subunit</fullName>
        <ecNumber evidence="15">6.1.1.20</ecNumber>
    </recommendedName>
    <alternativeName>
        <fullName evidence="15">Phenylalanyl-tRNA synthetase beta subunit</fullName>
        <shortName evidence="15">PheRS</shortName>
    </alternativeName>
</protein>
<evidence type="ECO:0000256" key="7">
    <source>
        <dbReference type="ARBA" id="ARBA00022723"/>
    </source>
</evidence>
<dbReference type="SUPFAM" id="SSF54991">
    <property type="entry name" value="Anticodon-binding domain of PheRS"/>
    <property type="match status" value="1"/>
</dbReference>
<dbReference type="Gene3D" id="3.30.70.380">
    <property type="entry name" value="Ferrodoxin-fold anticodon-binding domain"/>
    <property type="match status" value="1"/>
</dbReference>
<dbReference type="NCBIfam" id="NF045760">
    <property type="entry name" value="YtpR"/>
    <property type="match status" value="1"/>
</dbReference>
<dbReference type="Pfam" id="PF03483">
    <property type="entry name" value="B3_4"/>
    <property type="match status" value="1"/>
</dbReference>
<feature type="binding site" evidence="15">
    <location>
        <position position="462"/>
    </location>
    <ligand>
        <name>Mg(2+)</name>
        <dbReference type="ChEBI" id="CHEBI:18420"/>
        <note>shared with alpha subunit</note>
    </ligand>
</feature>
<dbReference type="GO" id="GO:0006432">
    <property type="term" value="P:phenylalanyl-tRNA aminoacylation"/>
    <property type="evidence" value="ECO:0007669"/>
    <property type="project" value="UniProtKB-UniRule"/>
</dbReference>
<dbReference type="SUPFAM" id="SSF55681">
    <property type="entry name" value="Class II aaRS and biotin synthetases"/>
    <property type="match status" value="1"/>
</dbReference>
<organism evidence="16 17">
    <name type="scientific">Parageobacillus toebii NBRC 107807</name>
    <dbReference type="NCBI Taxonomy" id="1223503"/>
    <lineage>
        <taxon>Bacteria</taxon>
        <taxon>Bacillati</taxon>
        <taxon>Bacillota</taxon>
        <taxon>Bacilli</taxon>
        <taxon>Bacillales</taxon>
        <taxon>Anoxybacillaceae</taxon>
        <taxon>Parageobacillus</taxon>
    </lineage>
</organism>
<feature type="binding site" evidence="15">
    <location>
        <position position="468"/>
    </location>
    <ligand>
        <name>Mg(2+)</name>
        <dbReference type="ChEBI" id="CHEBI:18420"/>
        <note>shared with alpha subunit</note>
    </ligand>
</feature>
<dbReference type="GO" id="GO:0005524">
    <property type="term" value="F:ATP binding"/>
    <property type="evidence" value="ECO:0007669"/>
    <property type="project" value="UniProtKB-UniRule"/>
</dbReference>
<evidence type="ECO:0000313" key="16">
    <source>
        <dbReference type="EMBL" id="MBB3867691.1"/>
    </source>
</evidence>
<keyword evidence="6 15" id="KW-0436">Ligase</keyword>
<dbReference type="Pfam" id="PF03147">
    <property type="entry name" value="FDX-ACB"/>
    <property type="match status" value="1"/>
</dbReference>
<feature type="binding site" evidence="15">
    <location>
        <position position="472"/>
    </location>
    <ligand>
        <name>Mg(2+)</name>
        <dbReference type="ChEBI" id="CHEBI:18420"/>
        <note>shared with alpha subunit</note>
    </ligand>
</feature>
<dbReference type="PANTHER" id="PTHR10947">
    <property type="entry name" value="PHENYLALANYL-TRNA SYNTHETASE BETA CHAIN AND LEUCINE-RICH REPEAT-CONTAINING PROTEIN 47"/>
    <property type="match status" value="1"/>
</dbReference>
<dbReference type="SUPFAM" id="SSF56037">
    <property type="entry name" value="PheT/TilS domain"/>
    <property type="match status" value="1"/>
</dbReference>
<dbReference type="PROSITE" id="PS50886">
    <property type="entry name" value="TRBD"/>
    <property type="match status" value="1"/>
</dbReference>
<accession>A0A6G9J0E0</accession>
<dbReference type="Pfam" id="PF03484">
    <property type="entry name" value="B5"/>
    <property type="match status" value="1"/>
</dbReference>
<proteinExistence type="inferred from homology"/>
<dbReference type="GO" id="GO:0000049">
    <property type="term" value="F:tRNA binding"/>
    <property type="evidence" value="ECO:0007669"/>
    <property type="project" value="UniProtKB-UniRule"/>
</dbReference>
<dbReference type="InterPro" id="IPR033714">
    <property type="entry name" value="tRNA_bind_bactPheRS"/>
</dbReference>
<dbReference type="NCBIfam" id="TIGR00472">
    <property type="entry name" value="pheT_bact"/>
    <property type="match status" value="1"/>
</dbReference>
<dbReference type="InterPro" id="IPR020825">
    <property type="entry name" value="Phe-tRNA_synthase-like_B3/B4"/>
</dbReference>
<keyword evidence="8 15" id="KW-0547">Nucleotide-binding</keyword>
<dbReference type="InterPro" id="IPR045864">
    <property type="entry name" value="aa-tRNA-synth_II/BPL/LPL"/>
</dbReference>
<dbReference type="InterPro" id="IPR002547">
    <property type="entry name" value="tRNA-bd_dom"/>
</dbReference>
<keyword evidence="17" id="KW-1185">Reference proteome</keyword>
<dbReference type="InterPro" id="IPR041616">
    <property type="entry name" value="PheRS_beta_core"/>
</dbReference>
<dbReference type="GO" id="GO:0140096">
    <property type="term" value="F:catalytic activity, acting on a protein"/>
    <property type="evidence" value="ECO:0007669"/>
    <property type="project" value="UniProtKB-ARBA"/>
</dbReference>
<dbReference type="CDD" id="cd00769">
    <property type="entry name" value="PheRS_beta_core"/>
    <property type="match status" value="1"/>
</dbReference>
<evidence type="ECO:0000256" key="14">
    <source>
        <dbReference type="ARBA" id="ARBA00049255"/>
    </source>
</evidence>
<keyword evidence="10 15" id="KW-0460">Magnesium</keyword>
<dbReference type="FunFam" id="3.30.70.380:FF:000001">
    <property type="entry name" value="Phenylalanine--tRNA ligase beta subunit"/>
    <property type="match status" value="1"/>
</dbReference>
<dbReference type="HAMAP" id="MF_00283">
    <property type="entry name" value="Phe_tRNA_synth_beta1"/>
    <property type="match status" value="1"/>
</dbReference>
<comment type="subcellular location">
    <subcellularLocation>
        <location evidence="1 15">Cytoplasm</location>
    </subcellularLocation>
</comment>
<dbReference type="SUPFAM" id="SSF46955">
    <property type="entry name" value="Putative DNA-binding domain"/>
    <property type="match status" value="1"/>
</dbReference>
<evidence type="ECO:0000256" key="15">
    <source>
        <dbReference type="HAMAP-Rule" id="MF_00283"/>
    </source>
</evidence>
<dbReference type="SMART" id="SM00874">
    <property type="entry name" value="B5"/>
    <property type="match status" value="1"/>
</dbReference>
<comment type="similarity">
    <text evidence="2 15">Belongs to the phenylalanyl-tRNA synthetase beta subunit family. Type 1 subfamily.</text>
</comment>
<evidence type="ECO:0000313" key="17">
    <source>
        <dbReference type="Proteomes" id="UP000613002"/>
    </source>
</evidence>
<dbReference type="SUPFAM" id="SSF50249">
    <property type="entry name" value="Nucleic acid-binding proteins"/>
    <property type="match status" value="1"/>
</dbReference>
<dbReference type="FunFam" id="3.30.930.10:FF:000022">
    <property type="entry name" value="Phenylalanine--tRNA ligase beta subunit"/>
    <property type="match status" value="1"/>
</dbReference>
<keyword evidence="4 15" id="KW-0963">Cytoplasm</keyword>
<dbReference type="PANTHER" id="PTHR10947:SF0">
    <property type="entry name" value="PHENYLALANINE--TRNA LIGASE BETA SUBUNIT"/>
    <property type="match status" value="1"/>
</dbReference>
<dbReference type="GO" id="GO:0000287">
    <property type="term" value="F:magnesium ion binding"/>
    <property type="evidence" value="ECO:0007669"/>
    <property type="project" value="UniProtKB-UniRule"/>
</dbReference>
<evidence type="ECO:0000256" key="10">
    <source>
        <dbReference type="ARBA" id="ARBA00022842"/>
    </source>
</evidence>
<dbReference type="SMART" id="SM00896">
    <property type="entry name" value="FDX-ACB"/>
    <property type="match status" value="1"/>
</dbReference>
<dbReference type="CDD" id="cd02796">
    <property type="entry name" value="tRNA_bind_bactPheRS"/>
    <property type="match status" value="1"/>
</dbReference>
<evidence type="ECO:0000256" key="13">
    <source>
        <dbReference type="ARBA" id="ARBA00023146"/>
    </source>
</evidence>
<comment type="cofactor">
    <cofactor evidence="15">
        <name>Mg(2+)</name>
        <dbReference type="ChEBI" id="CHEBI:18420"/>
    </cofactor>
    <text evidence="15">Binds 2 magnesium ions per tetramer.</text>
</comment>
<dbReference type="FunFam" id="3.50.40.10:FF:000001">
    <property type="entry name" value="Phenylalanine--tRNA ligase beta subunit"/>
    <property type="match status" value="1"/>
</dbReference>
<evidence type="ECO:0000256" key="12">
    <source>
        <dbReference type="ARBA" id="ARBA00022917"/>
    </source>
</evidence>
<evidence type="ECO:0000256" key="3">
    <source>
        <dbReference type="ARBA" id="ARBA00011209"/>
    </source>
</evidence>
<dbReference type="InterPro" id="IPR045060">
    <property type="entry name" value="Phe-tRNA-ligase_IIc_bsu"/>
</dbReference>
<dbReference type="PROSITE" id="PS51483">
    <property type="entry name" value="B5"/>
    <property type="match status" value="1"/>
</dbReference>
<dbReference type="InterPro" id="IPR009061">
    <property type="entry name" value="DNA-bd_dom_put_sf"/>
</dbReference>
<keyword evidence="13 15" id="KW-0030">Aminoacyl-tRNA synthetase</keyword>